<protein>
    <recommendedName>
        <fullName evidence="1">S1 motif domain-containing protein</fullName>
    </recommendedName>
</protein>
<dbReference type="GO" id="GO:0003676">
    <property type="term" value="F:nucleic acid binding"/>
    <property type="evidence" value="ECO:0007669"/>
    <property type="project" value="InterPro"/>
</dbReference>
<feature type="domain" description="S1 motif" evidence="1">
    <location>
        <begin position="12"/>
        <end position="81"/>
    </location>
</feature>
<organism evidence="2">
    <name type="scientific">Megaviridae environmental sample</name>
    <dbReference type="NCBI Taxonomy" id="1737588"/>
    <lineage>
        <taxon>Viruses</taxon>
        <taxon>Varidnaviria</taxon>
        <taxon>Bamfordvirae</taxon>
        <taxon>Nucleocytoviricota</taxon>
        <taxon>Megaviricetes</taxon>
        <taxon>Imitervirales</taxon>
        <taxon>Mimiviridae</taxon>
        <taxon>environmental samples</taxon>
    </lineage>
</organism>
<dbReference type="EMBL" id="MN448289">
    <property type="protein sequence ID" value="QFG74623.1"/>
    <property type="molecule type" value="Genomic_DNA"/>
</dbReference>
<name>A0A5J6VL10_9VIRU</name>
<evidence type="ECO:0000259" key="1">
    <source>
        <dbReference type="PROSITE" id="PS50126"/>
    </source>
</evidence>
<proteinExistence type="predicted"/>
<accession>A0A5J6VL10</accession>
<dbReference type="InterPro" id="IPR003029">
    <property type="entry name" value="S1_domain"/>
</dbReference>
<dbReference type="InterPro" id="IPR012340">
    <property type="entry name" value="NA-bd_OB-fold"/>
</dbReference>
<dbReference type="Gene3D" id="2.40.50.140">
    <property type="entry name" value="Nucleic acid-binding proteins"/>
    <property type="match status" value="1"/>
</dbReference>
<dbReference type="PROSITE" id="PS50126">
    <property type="entry name" value="S1"/>
    <property type="match status" value="1"/>
</dbReference>
<sequence length="234" mass="27649">MQLYKNKLPEIDDIVNFKAEKKNDYGFNCTLIDYGIEGLLPINLITKKKRIKNINTLIPLNKTLQAYVNEITNNIITLNIVLLDKTSDKYQNFVKVNEDNKKLHTLIKRYCYKYNKDINILWKPIQELDISNKLEYTYKNIDNLELELKKFILDNKKIAIKNYEKKIAINTLDDINVLKLVVQNIIIDNNLNVIITVDKLPIYKIQSDNIDNCNLFINKLFDYSRDKKRIFLTV</sequence>
<evidence type="ECO:0000313" key="2">
    <source>
        <dbReference type="EMBL" id="QFG74623.1"/>
    </source>
</evidence>
<reference evidence="2" key="1">
    <citation type="journal article" date="2019" name="Philos. Trans. R. Soc. Lond., B, Biol. Sci.">
        <title>Targeted metagenomic recovery of four divergent viruses reveals shared and distinctive characteristics of giant viruses of marine eukaryotes.</title>
        <authorList>
            <person name="Needham D.M."/>
            <person name="Poirier C."/>
            <person name="Hehenberger E."/>
            <person name="Jimenez V."/>
            <person name="Swalwell J.E."/>
            <person name="Santoro A.E."/>
            <person name="Worden A.Z."/>
        </authorList>
    </citation>
    <scope>NUCLEOTIDE SEQUENCE</scope>
    <source>
        <strain evidence="2">MPacV-611</strain>
    </source>
</reference>
<dbReference type="SUPFAM" id="SSF50249">
    <property type="entry name" value="Nucleic acid-binding proteins"/>
    <property type="match status" value="1"/>
</dbReference>